<evidence type="ECO:0000256" key="13">
    <source>
        <dbReference type="SAM" id="MobiDB-lite"/>
    </source>
</evidence>
<dbReference type="InterPro" id="IPR017871">
    <property type="entry name" value="ABC_transporter-like_CS"/>
</dbReference>
<proteinExistence type="inferred from homology"/>
<feature type="region of interest" description="Disordered" evidence="13">
    <location>
        <begin position="2295"/>
        <end position="2320"/>
    </location>
</feature>
<dbReference type="Gene3D" id="3.40.50.300">
    <property type="entry name" value="P-loop containing nucleotide triphosphate hydrolases"/>
    <property type="match status" value="2"/>
</dbReference>
<comment type="subcellular location">
    <subcellularLocation>
        <location evidence="1">Membrane</location>
        <topology evidence="1">Multi-pass membrane protein</topology>
    </subcellularLocation>
</comment>
<feature type="transmembrane region" description="Helical" evidence="14">
    <location>
        <begin position="790"/>
        <end position="811"/>
    </location>
</feature>
<dbReference type="InterPro" id="IPR044746">
    <property type="entry name" value="ABCC_6TM_D1"/>
</dbReference>
<feature type="transmembrane region" description="Helical" evidence="14">
    <location>
        <begin position="878"/>
        <end position="902"/>
    </location>
</feature>
<feature type="transmembrane region" description="Helical" evidence="14">
    <location>
        <begin position="1383"/>
        <end position="1404"/>
    </location>
</feature>
<keyword evidence="10 14" id="KW-0472">Membrane</keyword>
<feature type="transmembrane region" description="Helical" evidence="14">
    <location>
        <begin position="728"/>
        <end position="746"/>
    </location>
</feature>
<evidence type="ECO:0000313" key="18">
    <source>
        <dbReference type="EMBL" id="GAM42736.1"/>
    </source>
</evidence>
<keyword evidence="9 14" id="KW-1133">Transmembrane helix</keyword>
<evidence type="ECO:0000256" key="3">
    <source>
        <dbReference type="ARBA" id="ARBA00022692"/>
    </source>
</evidence>
<dbReference type="FunFam" id="3.40.50.300:FF:000163">
    <property type="entry name" value="Multidrug resistance-associated protein member 4"/>
    <property type="match status" value="1"/>
</dbReference>
<keyword evidence="12" id="KW-0175">Coiled coil</keyword>
<feature type="domain" description="ABC transporter" evidence="15">
    <location>
        <begin position="986"/>
        <end position="1211"/>
    </location>
</feature>
<dbReference type="CDD" id="cd00143">
    <property type="entry name" value="PP2Cc"/>
    <property type="match status" value="1"/>
</dbReference>
<dbReference type="FunFam" id="3.60.40.10:FF:000098">
    <property type="entry name" value="Protein phosphatase 2C, putative"/>
    <property type="match status" value="1"/>
</dbReference>
<accession>A0A478EBT8</accession>
<evidence type="ECO:0000256" key="1">
    <source>
        <dbReference type="ARBA" id="ARBA00004141"/>
    </source>
</evidence>
<organism evidence="18 19">
    <name type="scientific">Talaromyces pinophilus</name>
    <name type="common">Penicillium pinophilum</name>
    <dbReference type="NCBI Taxonomy" id="128442"/>
    <lineage>
        <taxon>Eukaryota</taxon>
        <taxon>Fungi</taxon>
        <taxon>Dikarya</taxon>
        <taxon>Ascomycota</taxon>
        <taxon>Pezizomycotina</taxon>
        <taxon>Eurotiomycetes</taxon>
        <taxon>Eurotiomycetidae</taxon>
        <taxon>Eurotiales</taxon>
        <taxon>Trichocomaceae</taxon>
        <taxon>Talaromyces</taxon>
        <taxon>Talaromyces sect. Talaromyces</taxon>
    </lineage>
</organism>
<dbReference type="Gene3D" id="1.20.1560.10">
    <property type="entry name" value="ABC transporter type 1, transmembrane domain"/>
    <property type="match status" value="2"/>
</dbReference>
<evidence type="ECO:0000256" key="14">
    <source>
        <dbReference type="SAM" id="Phobius"/>
    </source>
</evidence>
<dbReference type="InterPro" id="IPR036457">
    <property type="entry name" value="PPM-type-like_dom_sf"/>
</dbReference>
<dbReference type="SUPFAM" id="SSF52540">
    <property type="entry name" value="P-loop containing nucleoside triphosphate hydrolases"/>
    <property type="match status" value="2"/>
</dbReference>
<reference evidence="19" key="1">
    <citation type="journal article" date="2015" name="Genome Announc.">
        <title>Draft genome sequence of Talaromyces cellulolyticus strain Y-94, a source of lignocellulosic biomass-degrading enzymes.</title>
        <authorList>
            <person name="Fujii T."/>
            <person name="Koike H."/>
            <person name="Sawayama S."/>
            <person name="Yano S."/>
            <person name="Inoue H."/>
        </authorList>
    </citation>
    <scope>NUCLEOTIDE SEQUENCE [LARGE SCALE GENOMIC DNA]</scope>
    <source>
        <strain evidence="19">Y-94</strain>
    </source>
</reference>
<evidence type="ECO:0000256" key="6">
    <source>
        <dbReference type="ARBA" id="ARBA00022801"/>
    </source>
</evidence>
<feature type="domain" description="ABC transmembrane type-1" evidence="16">
    <location>
        <begin position="1272"/>
        <end position="1464"/>
    </location>
</feature>
<dbReference type="PROSITE" id="PS50893">
    <property type="entry name" value="ABC_TRANSPORTER_2"/>
    <property type="match status" value="2"/>
</dbReference>
<feature type="region of interest" description="Disordered" evidence="13">
    <location>
        <begin position="1"/>
        <end position="32"/>
    </location>
</feature>
<dbReference type="GO" id="GO:0004721">
    <property type="term" value="F:phosphoprotein phosphatase activity"/>
    <property type="evidence" value="ECO:0007669"/>
    <property type="project" value="UniProtKB-KW"/>
</dbReference>
<feature type="domain" description="ABC transmembrane type-1" evidence="16">
    <location>
        <begin position="662"/>
        <end position="939"/>
    </location>
</feature>
<feature type="compositionally biased region" description="Polar residues" evidence="13">
    <location>
        <begin position="1815"/>
        <end position="1835"/>
    </location>
</feature>
<dbReference type="InterPro" id="IPR003593">
    <property type="entry name" value="AAA+_ATPase"/>
</dbReference>
<keyword evidence="8 11" id="KW-0904">Protein phosphatase</keyword>
<evidence type="ECO:0000313" key="19">
    <source>
        <dbReference type="Proteomes" id="UP000053095"/>
    </source>
</evidence>
<keyword evidence="7" id="KW-0067">ATP-binding</keyword>
<evidence type="ECO:0000259" key="16">
    <source>
        <dbReference type="PROSITE" id="PS50929"/>
    </source>
</evidence>
<evidence type="ECO:0000256" key="12">
    <source>
        <dbReference type="SAM" id="Coils"/>
    </source>
</evidence>
<keyword evidence="3 14" id="KW-0812">Transmembrane</keyword>
<feature type="coiled-coil region" evidence="12">
    <location>
        <begin position="64"/>
        <end position="161"/>
    </location>
</feature>
<protein>
    <submittedName>
        <fullName evidence="18">Vacuolar glutathione S-conjugate transporter</fullName>
    </submittedName>
</protein>
<feature type="domain" description="ABC transporter" evidence="15">
    <location>
        <begin position="1538"/>
        <end position="1769"/>
    </location>
</feature>
<dbReference type="PROSITE" id="PS00211">
    <property type="entry name" value="ABC_TRANSPORTER_1"/>
    <property type="match status" value="1"/>
</dbReference>
<feature type="transmembrane region" description="Helical" evidence="14">
    <location>
        <begin position="1311"/>
        <end position="1333"/>
    </location>
</feature>
<dbReference type="PROSITE" id="PS50929">
    <property type="entry name" value="ABC_TM1F"/>
    <property type="match status" value="2"/>
</dbReference>
<dbReference type="PROSITE" id="PS51746">
    <property type="entry name" value="PPM_2"/>
    <property type="match status" value="1"/>
</dbReference>
<dbReference type="InterPro" id="IPR000222">
    <property type="entry name" value="PP2C_BS"/>
</dbReference>
<name>A0A478EBT8_TALPI</name>
<feature type="compositionally biased region" description="Basic and acidic residues" evidence="13">
    <location>
        <begin position="1955"/>
        <end position="1965"/>
    </location>
</feature>
<dbReference type="InterPro" id="IPR044726">
    <property type="entry name" value="ABCC_6TM_D2"/>
</dbReference>
<feature type="transmembrane region" description="Helical" evidence="14">
    <location>
        <begin position="908"/>
        <end position="930"/>
    </location>
</feature>
<dbReference type="SUPFAM" id="SSF90123">
    <property type="entry name" value="ABC transporter transmembrane region"/>
    <property type="match status" value="2"/>
</dbReference>
<dbReference type="GO" id="GO:0140359">
    <property type="term" value="F:ABC-type transporter activity"/>
    <property type="evidence" value="ECO:0007669"/>
    <property type="project" value="InterPro"/>
</dbReference>
<evidence type="ECO:0000256" key="4">
    <source>
        <dbReference type="ARBA" id="ARBA00022723"/>
    </source>
</evidence>
<feature type="region of interest" description="Disordered" evidence="13">
    <location>
        <begin position="1952"/>
        <end position="1977"/>
    </location>
</feature>
<comment type="similarity">
    <text evidence="11">Belongs to the PP2C family.</text>
</comment>
<dbReference type="Gene3D" id="3.60.40.10">
    <property type="entry name" value="PPM-type phosphatase domain"/>
    <property type="match status" value="1"/>
</dbReference>
<evidence type="ECO:0000256" key="2">
    <source>
        <dbReference type="ARBA" id="ARBA00022448"/>
    </source>
</evidence>
<sequence length="2320" mass="258127">MAPLPDPFRDNHSQSSGLIATSGGPQTQTRSMTPQRGFLFITSHTPTRDPFAPLPSPHNLRVLLSESERHRMSLQQDLASAQEDLDSAQESLASTEHDLVAAQEEIKQRDEQIKLRDGQIKARDNEIRAREKEIKHRDDEIRNLQNQIRRLNAHIQKQDVTIRTQSRTIQDPRSVRQRRMEETSSCLSATAQPWTPQNVQSLVGPMQSFSPQHFAAGNGDNTQYHPPQGYPTGPGPQMPYQMSYPIEPTGLPMGTQFELNGTIAGARLQGLLNPTPSVGGPALMHMNPQNTMNQPTLPTPGGNSNAHSATPYSGIEFEAKTADFGGRFRILWGKIDKFGRIYVVNDQLRPENIPAPLKEYMMLDPNTAIAVKYLNHAMTKPMCIAKVINFYLCKKILKYTEIIKNLSPSIDGEILNAKRKMTLGTPDSVKHGLLAKIADQMAIARQKPNFAEFCSISRENHVTELLEVLEPLVTPMEDNKSMHESLKDIVTEAQRIGIELFSCPYDVRFHFPELNESFEPTVMVNLDPSLNANLLRARVGMSVTPYIRLCLTNFLALVVESIPKSKILKPLYQKTSREQTCGFLNRSFFIWLLPFLQKGYSTVLRIEDIDEIDTRLQGQECGERLQAAWNSLQQNDNQRRGLIKATIYAYRWAFLSAVPPRLALSLFNFAQPFLITATINYIGSSSMPETKLAGEALIGAYIVVYVGLAVSKAVYWRQTFRLLTMIRAGLISMVYSQTVGMTTTALKDSDAITLMGTDVERIVSNLRNIHEIWASVLEVGVAIWLLEREIWVSCIIPLVISLGAVLAMVPVSTRSGQAQKQWIERVQERLLLTSRMLRKMKTVQMLGLGDTLFKLISRLREIEVETSSRFRKLLIWQIVLSNIPATFAPFATITIFAIIAAVRHNGSLLSTTAFTTLALISILTSPLLTFCQAMPATLQAVACFGRIEKYCSESSSSSNQAAEDIVEEDKEAQPYEESLDTSLVSFRNADISWSLEKEPTLQNLSLNIRKGGIFMIIGPVGCGKSTLLESMINQKMVTRGSISASFSRTAYCPQTPWIQNDTVRNNILGASQFDKAWYDVTVSACGLEEDFKAMLEGGMRVAGSDGNSLSGGQKQRIALARAVYSRLDVMLLDDCFSGLDSNNVSLISKRLFSENGYFRKTGRSVILATGTYHMLPYADEIIVLDQGRVTAIGSYEEIITQKPEIASKLQTAGEDSHPESPISELPLALEEEKAHVDNRNPTDRGKEDHTRQQGSWSVYRYYFQSAGYTLLFFFLASATIECFCTSFQTLWMQWWVEANEKQSNQQLGRYLGVYAMFFGLTFLAIVAGCWVLFIRMLNNTSLHLHSDLLKTTLGAPVSFFQSIDTGSMINRFSQDLELVDMMLPMYAVNFVMTLLLVVINTVIICALGKYLGASIPLLGIVLYMLQSYYLRTSRQVRLLDIEAKAPLYAHFLETTHGISSIRAFVTCLEDRFNTASIGVALTLLLTLNENLTQTIKMWTMTETSIGAVSRIRRFIEDTPSRRNESSPPPPDWPLQGAVGFQDVTAGYDLASKPIIKNLSLKIQPGEKIAICGASGSGKSSLLMAMSQMLELHSGHITIDGRDIDAMDQGAIHSAMNVIPQEPLFLPGTLRFNLDPHQRVSDKSLIAALEEVGLWSQISSKGDLDMSFSESDWSVGQRQLLSLARALVVKAPILVLDEATSSVDWDTEAAMQSIIEKEFSQQTVIAVIHRFRYVCQFDRVALLRHGELLEVDKPDVLLSKDSEFKKLYKTFNKGLETCGSRTNRRYFHDYFVTHLPSSSLHPDSHGPPSFHKLPRSASTPHTSESSRLSPASVQTPIGVTRDTTVVRIPLRSAKHHFGASVSRGSRKHNEDTYQAGVIEVPSFAKRSPLSLTIRRASGAESVAVTSGADSASGDPQVFYFGVFDGHGGSECSDFLRDRLHEYIQDSAAEFEIQSSLKDKDGSTERKRDRRGRQEVGQNGLHRADLPIIQNANIKKIEKLETELVEGWKSLVGGYFRRFKPAHFSCIGRESTPRDLSQTLGSSQSRQSSIDGVSMEEVMEYAFLKADFDFVSAQAAKKDDDPVRSDQPLNNDDILYSPSQSRCEYIGGPKRFPGGSTCSVAMISTPTPTPFWNPATPSSLLVSHVGDTRVLLCDTSTGAAIPATTDHHPSSPIEANRLRRYAATFVTDSFGEERVSGLANTRAFGDIHSKRIGVSAEPEIRRIEMAPAEFSFLVLMSDGISGTLHDQEIVDIIKEARTPEQGARDVVNFATEISKDADNATCLVVRLGGWERRLEGGLGSMGTKEARDFRRQEATDPRRSRT</sequence>
<evidence type="ECO:0000256" key="11">
    <source>
        <dbReference type="RuleBase" id="RU003465"/>
    </source>
</evidence>
<feature type="domain" description="PPM-type phosphatase" evidence="17">
    <location>
        <begin position="1895"/>
        <end position="2285"/>
    </location>
</feature>
<feature type="compositionally biased region" description="Basic and acidic residues" evidence="13">
    <location>
        <begin position="2302"/>
        <end position="2320"/>
    </location>
</feature>
<dbReference type="FunFam" id="1.20.1560.10:FF:000055">
    <property type="entry name" value="ABC multidrug transporter (Eurofung)"/>
    <property type="match status" value="1"/>
</dbReference>
<dbReference type="SMART" id="SM00332">
    <property type="entry name" value="PP2Cc"/>
    <property type="match status" value="1"/>
</dbReference>
<gene>
    <name evidence="18" type="ORF">TCE0_044r16988</name>
</gene>
<dbReference type="GO" id="GO:0005524">
    <property type="term" value="F:ATP binding"/>
    <property type="evidence" value="ECO:0007669"/>
    <property type="project" value="UniProtKB-KW"/>
</dbReference>
<dbReference type="CDD" id="cd18580">
    <property type="entry name" value="ABC_6TM_ABCC_D2"/>
    <property type="match status" value="1"/>
</dbReference>
<dbReference type="PANTHER" id="PTHR24223:SF404">
    <property type="entry name" value="ABC MULTIDRUG TRANSPORTER (EUROFUNG)-RELATED"/>
    <property type="match status" value="1"/>
</dbReference>
<feature type="compositionally biased region" description="Polar residues" evidence="13">
    <location>
        <begin position="13"/>
        <end position="32"/>
    </location>
</feature>
<evidence type="ECO:0000259" key="15">
    <source>
        <dbReference type="PROSITE" id="PS50893"/>
    </source>
</evidence>
<dbReference type="Pfam" id="PF00005">
    <property type="entry name" value="ABC_tran"/>
    <property type="match status" value="2"/>
</dbReference>
<dbReference type="InterPro" id="IPR011527">
    <property type="entry name" value="ABC1_TM_dom"/>
</dbReference>
<feature type="transmembrane region" description="Helical" evidence="14">
    <location>
        <begin position="696"/>
        <end position="716"/>
    </location>
</feature>
<dbReference type="EMBL" id="DF933840">
    <property type="protein sequence ID" value="GAM42736.1"/>
    <property type="molecule type" value="Genomic_DNA"/>
</dbReference>
<keyword evidence="19" id="KW-1185">Reference proteome</keyword>
<keyword evidence="6 11" id="KW-0378">Hydrolase</keyword>
<dbReference type="GO" id="GO:0016887">
    <property type="term" value="F:ATP hydrolysis activity"/>
    <property type="evidence" value="ECO:0007669"/>
    <property type="project" value="InterPro"/>
</dbReference>
<keyword evidence="5" id="KW-0547">Nucleotide-binding</keyword>
<dbReference type="SMART" id="SM00382">
    <property type="entry name" value="AAA"/>
    <property type="match status" value="2"/>
</dbReference>
<dbReference type="InterPro" id="IPR003439">
    <property type="entry name" value="ABC_transporter-like_ATP-bd"/>
</dbReference>
<evidence type="ECO:0000256" key="5">
    <source>
        <dbReference type="ARBA" id="ARBA00022741"/>
    </source>
</evidence>
<evidence type="ECO:0000259" key="17">
    <source>
        <dbReference type="PROSITE" id="PS51746"/>
    </source>
</evidence>
<feature type="transmembrane region" description="Helical" evidence="14">
    <location>
        <begin position="1410"/>
        <end position="1430"/>
    </location>
</feature>
<evidence type="ECO:0000256" key="8">
    <source>
        <dbReference type="ARBA" id="ARBA00022912"/>
    </source>
</evidence>
<dbReference type="InterPro" id="IPR050173">
    <property type="entry name" value="ABC_transporter_C-like"/>
</dbReference>
<evidence type="ECO:0000256" key="10">
    <source>
        <dbReference type="ARBA" id="ARBA00023136"/>
    </source>
</evidence>
<dbReference type="PROSITE" id="PS01032">
    <property type="entry name" value="PPM_1"/>
    <property type="match status" value="1"/>
</dbReference>
<keyword evidence="4" id="KW-0479">Metal-binding</keyword>
<dbReference type="GO" id="GO:0046872">
    <property type="term" value="F:metal ion binding"/>
    <property type="evidence" value="ECO:0007669"/>
    <property type="project" value="UniProtKB-KW"/>
</dbReference>
<feature type="region of interest" description="Disordered" evidence="13">
    <location>
        <begin position="1800"/>
        <end position="1835"/>
    </location>
</feature>
<dbReference type="GO" id="GO:0016020">
    <property type="term" value="C:membrane"/>
    <property type="evidence" value="ECO:0007669"/>
    <property type="project" value="UniProtKB-SubCell"/>
</dbReference>
<dbReference type="InterPro" id="IPR027417">
    <property type="entry name" value="P-loop_NTPase"/>
</dbReference>
<evidence type="ECO:0000256" key="9">
    <source>
        <dbReference type="ARBA" id="ARBA00022989"/>
    </source>
</evidence>
<dbReference type="SUPFAM" id="SSF81606">
    <property type="entry name" value="PP2C-like"/>
    <property type="match status" value="1"/>
</dbReference>
<dbReference type="PANTHER" id="PTHR24223">
    <property type="entry name" value="ATP-BINDING CASSETTE SUB-FAMILY C"/>
    <property type="match status" value="1"/>
</dbReference>
<dbReference type="Pfam" id="PF00664">
    <property type="entry name" value="ABC_membrane"/>
    <property type="match status" value="1"/>
</dbReference>
<dbReference type="Proteomes" id="UP000053095">
    <property type="component" value="Unassembled WGS sequence"/>
</dbReference>
<keyword evidence="2" id="KW-0813">Transport</keyword>
<evidence type="ECO:0000256" key="7">
    <source>
        <dbReference type="ARBA" id="ARBA00022840"/>
    </source>
</evidence>
<dbReference type="InterPro" id="IPR001932">
    <property type="entry name" value="PPM-type_phosphatase-like_dom"/>
</dbReference>
<dbReference type="InterPro" id="IPR036640">
    <property type="entry name" value="ABC1_TM_sf"/>
</dbReference>
<feature type="transmembrane region" description="Helical" evidence="14">
    <location>
        <begin position="1270"/>
        <end position="1291"/>
    </location>
</feature>
<dbReference type="CDD" id="cd03250">
    <property type="entry name" value="ABCC_MRP_domain1"/>
    <property type="match status" value="1"/>
</dbReference>
<dbReference type="Pfam" id="PF00481">
    <property type="entry name" value="PP2C"/>
    <property type="match status" value="1"/>
</dbReference>
<dbReference type="CDD" id="cd18579">
    <property type="entry name" value="ABC_6TM_ABCC_D1"/>
    <property type="match status" value="1"/>
</dbReference>